<evidence type="ECO:0000313" key="1">
    <source>
        <dbReference type="EMBL" id="GIM97134.1"/>
    </source>
</evidence>
<keyword evidence="2" id="KW-1185">Reference proteome</keyword>
<sequence length="79" mass="9058">MAIKIKKPKRIRDRKVKLSPSKPAVEVTELSDDEWRAAARRGLQRLGLTFEELAQQAAGRRFDSPEALKFWRVLGGERP</sequence>
<dbReference type="Proteomes" id="UP000677082">
    <property type="component" value="Unassembled WGS sequence"/>
</dbReference>
<accession>A0A919WBE2</accession>
<proteinExistence type="predicted"/>
<protein>
    <submittedName>
        <fullName evidence="1">Uncharacterized protein</fullName>
    </submittedName>
</protein>
<organism evidence="1 2">
    <name type="scientific">Paractinoplanes toevensis</name>
    <dbReference type="NCBI Taxonomy" id="571911"/>
    <lineage>
        <taxon>Bacteria</taxon>
        <taxon>Bacillati</taxon>
        <taxon>Actinomycetota</taxon>
        <taxon>Actinomycetes</taxon>
        <taxon>Micromonosporales</taxon>
        <taxon>Micromonosporaceae</taxon>
        <taxon>Paractinoplanes</taxon>
    </lineage>
</organism>
<comment type="caution">
    <text evidence="1">The sequence shown here is derived from an EMBL/GenBank/DDBJ whole genome shotgun (WGS) entry which is preliminary data.</text>
</comment>
<dbReference type="EMBL" id="BOQN01000134">
    <property type="protein sequence ID" value="GIM97134.1"/>
    <property type="molecule type" value="Genomic_DNA"/>
</dbReference>
<gene>
    <name evidence="1" type="ORF">Ato02nite_089270</name>
</gene>
<dbReference type="RefSeq" id="WP_213012788.1">
    <property type="nucleotide sequence ID" value="NZ_BOQN01000134.1"/>
</dbReference>
<name>A0A919WBE2_9ACTN</name>
<reference evidence="1 2" key="1">
    <citation type="submission" date="2021-03" db="EMBL/GenBank/DDBJ databases">
        <title>Whole genome shotgun sequence of Actinoplanes toevensis NBRC 105298.</title>
        <authorList>
            <person name="Komaki H."/>
            <person name="Tamura T."/>
        </authorList>
    </citation>
    <scope>NUCLEOTIDE SEQUENCE [LARGE SCALE GENOMIC DNA]</scope>
    <source>
        <strain evidence="1 2">NBRC 105298</strain>
    </source>
</reference>
<dbReference type="AlphaFoldDB" id="A0A919WBE2"/>
<evidence type="ECO:0000313" key="2">
    <source>
        <dbReference type="Proteomes" id="UP000677082"/>
    </source>
</evidence>